<evidence type="ECO:0000256" key="2">
    <source>
        <dbReference type="ARBA" id="ARBA00010199"/>
    </source>
</evidence>
<evidence type="ECO:0000256" key="5">
    <source>
        <dbReference type="ARBA" id="ARBA00023136"/>
    </source>
</evidence>
<keyword evidence="3 7" id="KW-0812">Transmembrane</keyword>
<accession>A0A1E5R2C1</accession>
<dbReference type="Proteomes" id="UP000095728">
    <property type="component" value="Unassembled WGS sequence"/>
</dbReference>
<feature type="transmembrane region" description="Helical" evidence="7">
    <location>
        <begin position="322"/>
        <end position="340"/>
    </location>
</feature>
<dbReference type="GO" id="GO:0042910">
    <property type="term" value="F:xenobiotic transmembrane transporter activity"/>
    <property type="evidence" value="ECO:0007669"/>
    <property type="project" value="InterPro"/>
</dbReference>
<dbReference type="GO" id="GO:1990961">
    <property type="term" value="P:xenobiotic detoxification by transmembrane export across the plasma membrane"/>
    <property type="evidence" value="ECO:0007669"/>
    <property type="project" value="InterPro"/>
</dbReference>
<feature type="transmembrane region" description="Helical" evidence="7">
    <location>
        <begin position="207"/>
        <end position="226"/>
    </location>
</feature>
<dbReference type="PANTHER" id="PTHR11206">
    <property type="entry name" value="MULTIDRUG RESISTANCE PROTEIN"/>
    <property type="match status" value="1"/>
</dbReference>
<dbReference type="InParanoid" id="A0A1E5R2C1"/>
<feature type="region of interest" description="Disordered" evidence="6">
    <location>
        <begin position="39"/>
        <end position="89"/>
    </location>
</feature>
<keyword evidence="5 7" id="KW-0472">Membrane</keyword>
<sequence length="651" mass="72046">MSKQFKHSDMRRKSSVLYSTSVGKGGLFNPQDLLYSSSQGKNVFLENENENENENEAGSREQSPLASLSSGNASYNTAKTQHHQQQGEQAHLLNNEPQAGYSSMDNLLTAQQQKGKPHGYSPLREEIGQDLENGESVQQSNQSTVNNSASEIYPELLEEERELLLDNKLIDSTDHDSSDIAAKWASANPEMLSTSYHREFKTLVKNAAPLVLTFLLQNSLSLASIFSVSHLGTKELGAITLGSMTANICGFAAIQGLCTCLDTLCSQAYGAKKYHLVGVFLQRCCALTILGFIPVQILWYFFSETLLKVFIEQEELCYLASKYLKIMVFSLPPFIVFECTKRFLQCQGIFHASTLVLLVCAPLNAFMNYLLVWNPYVGVGYLGAPISVVLNYWLMCLGLISYIVFTKNKINPRKCWGGFVQYDQIFNNWKQMINLAVPGIIMVEAEFVGFEILTIFAAKLGEDALAAQSIVATIASFAYQIPFSISISTSTRVANFIGAGLWKNCLITCKSALSLSFVISCTNLSIIFLLKHKIAQIFSSEPVVIKLVEQSLPILAVMQLFDAFNACTAGCLRGQGQQRKGSVINILAFYIIGVPMAYFLTFKLNLSGVTGLWLGIVNALIFMTVCQSMAVFNVNWKDLVKEAEARNEDPI</sequence>
<feature type="transmembrane region" description="Helical" evidence="7">
    <location>
        <begin position="238"/>
        <end position="264"/>
    </location>
</feature>
<evidence type="ECO:0000313" key="9">
    <source>
        <dbReference type="Proteomes" id="UP000095728"/>
    </source>
</evidence>
<evidence type="ECO:0000256" key="7">
    <source>
        <dbReference type="SAM" id="Phobius"/>
    </source>
</evidence>
<proteinExistence type="inferred from homology"/>
<evidence type="ECO:0000256" key="4">
    <source>
        <dbReference type="ARBA" id="ARBA00022989"/>
    </source>
</evidence>
<gene>
    <name evidence="8" type="ORF">AWRI3579_g3913</name>
</gene>
<reference evidence="9" key="1">
    <citation type="journal article" date="2016" name="Genome Announc.">
        <title>Genome sequences of three species of Hanseniaspora isolated from spontaneous wine fermentations.</title>
        <authorList>
            <person name="Sternes P.R."/>
            <person name="Lee D."/>
            <person name="Kutyna D.R."/>
            <person name="Borneman A.R."/>
        </authorList>
    </citation>
    <scope>NUCLEOTIDE SEQUENCE [LARGE SCALE GENOMIC DNA]</scope>
    <source>
        <strain evidence="9">AWRI3579</strain>
    </source>
</reference>
<dbReference type="FunCoup" id="A0A1E5R2C1">
    <property type="interactions" value="136"/>
</dbReference>
<evidence type="ECO:0000256" key="6">
    <source>
        <dbReference type="SAM" id="MobiDB-lite"/>
    </source>
</evidence>
<feature type="transmembrane region" description="Helical" evidence="7">
    <location>
        <begin position="276"/>
        <end position="302"/>
    </location>
</feature>
<comment type="caution">
    <text evidence="8">The sequence shown here is derived from an EMBL/GenBank/DDBJ whole genome shotgun (WGS) entry which is preliminary data.</text>
</comment>
<keyword evidence="9" id="KW-1185">Reference proteome</keyword>
<feature type="transmembrane region" description="Helical" evidence="7">
    <location>
        <begin position="384"/>
        <end position="405"/>
    </location>
</feature>
<comment type="similarity">
    <text evidence="2">Belongs to the multi antimicrobial extrusion (MATE) (TC 2.A.66.1) family.</text>
</comment>
<dbReference type="InterPro" id="IPR045069">
    <property type="entry name" value="MATE_euk"/>
</dbReference>
<dbReference type="STRING" id="56408.A0A1E5R2C1"/>
<dbReference type="GO" id="GO:0016020">
    <property type="term" value="C:membrane"/>
    <property type="evidence" value="ECO:0007669"/>
    <property type="project" value="UniProtKB-SubCell"/>
</dbReference>
<dbReference type="CDD" id="cd13132">
    <property type="entry name" value="MATE_eukaryotic"/>
    <property type="match status" value="1"/>
</dbReference>
<dbReference type="InterPro" id="IPR002528">
    <property type="entry name" value="MATE_fam"/>
</dbReference>
<feature type="compositionally biased region" description="Polar residues" evidence="6">
    <location>
        <begin position="60"/>
        <end position="88"/>
    </location>
</feature>
<organism evidence="8 9">
    <name type="scientific">Hanseniaspora osmophila</name>
    <dbReference type="NCBI Taxonomy" id="56408"/>
    <lineage>
        <taxon>Eukaryota</taxon>
        <taxon>Fungi</taxon>
        <taxon>Dikarya</taxon>
        <taxon>Ascomycota</taxon>
        <taxon>Saccharomycotina</taxon>
        <taxon>Saccharomycetes</taxon>
        <taxon>Saccharomycodales</taxon>
        <taxon>Saccharomycodaceae</taxon>
        <taxon>Hanseniaspora</taxon>
    </lineage>
</organism>
<evidence type="ECO:0000256" key="3">
    <source>
        <dbReference type="ARBA" id="ARBA00022692"/>
    </source>
</evidence>
<dbReference type="AlphaFoldDB" id="A0A1E5R2C1"/>
<evidence type="ECO:0000313" key="8">
    <source>
        <dbReference type="EMBL" id="OEJ81055.1"/>
    </source>
</evidence>
<dbReference type="OrthoDB" id="2126698at2759"/>
<protein>
    <submittedName>
        <fullName evidence="8">Ethionine resistance-conferring protein 1</fullName>
    </submittedName>
</protein>
<dbReference type="EMBL" id="LPNM01000011">
    <property type="protein sequence ID" value="OEJ81055.1"/>
    <property type="molecule type" value="Genomic_DNA"/>
</dbReference>
<feature type="transmembrane region" description="Helical" evidence="7">
    <location>
        <begin position="352"/>
        <end position="372"/>
    </location>
</feature>
<dbReference type="Pfam" id="PF01554">
    <property type="entry name" value="MatE"/>
    <property type="match status" value="2"/>
</dbReference>
<feature type="transmembrane region" description="Helical" evidence="7">
    <location>
        <begin position="612"/>
        <end position="632"/>
    </location>
</feature>
<dbReference type="GO" id="GO:0015297">
    <property type="term" value="F:antiporter activity"/>
    <property type="evidence" value="ECO:0007669"/>
    <property type="project" value="InterPro"/>
</dbReference>
<dbReference type="NCBIfam" id="TIGR00797">
    <property type="entry name" value="matE"/>
    <property type="match status" value="1"/>
</dbReference>
<keyword evidence="4 7" id="KW-1133">Transmembrane helix</keyword>
<feature type="transmembrane region" description="Helical" evidence="7">
    <location>
        <begin position="583"/>
        <end position="600"/>
    </location>
</feature>
<comment type="subcellular location">
    <subcellularLocation>
        <location evidence="1">Membrane</location>
        <topology evidence="1">Multi-pass membrane protein</topology>
    </subcellularLocation>
</comment>
<evidence type="ECO:0000256" key="1">
    <source>
        <dbReference type="ARBA" id="ARBA00004141"/>
    </source>
</evidence>
<name>A0A1E5R2C1_9ASCO</name>